<protein>
    <submittedName>
        <fullName evidence="8">Acyl-CoA dehydrogenase</fullName>
    </submittedName>
</protein>
<sequence length="351" mass="36273">MREIFDSTLERLFSDLVTVDVVLAAEGGNWPTELWQNIEESGFTMALVPEELGGAGASWADVCGIIRLCGRFNLPVPLPEAMLANWLLGASGLEGVAGTLSFASAGDLRIENGVVSGSVTGVPWGREVSRIVAIAQGEVPTVVLLSVEAAGLEPSANTAGEARDTFVFASVKPLAAAALPTAVGTRVLETGGAMLRAAQIAGALEATLNLTSTYAGERVQFGKAIGSFQAIQHQIAVLSEHAAASVMAAEAAFAESGDTFAVLQVMAAKICASEAAGIAASVAHGVHGAIGFTHEHALHLTTRRLWSWRSEYGSLTYWSQQLGRAICAGGSGSLWPAITCGALAEAKEVTV</sequence>
<evidence type="ECO:0000256" key="5">
    <source>
        <dbReference type="ARBA" id="ARBA00023002"/>
    </source>
</evidence>
<dbReference type="InterPro" id="IPR013786">
    <property type="entry name" value="AcylCoA_DH/ox_N"/>
</dbReference>
<feature type="domain" description="Acyl-CoA dehydrogenase/oxidase N-terminal" evidence="7">
    <location>
        <begin position="26"/>
        <end position="78"/>
    </location>
</feature>
<reference evidence="8 9" key="1">
    <citation type="submission" date="2017-06" db="EMBL/GenBank/DDBJ databases">
        <title>Azoarcus.</title>
        <authorList>
            <person name="Woo J.-H."/>
            <person name="Kim H.-S."/>
        </authorList>
    </citation>
    <scope>NUCLEOTIDE SEQUENCE [LARGE SCALE GENOMIC DNA]</scope>
    <source>
        <strain evidence="8 9">TSPY31</strain>
    </source>
</reference>
<keyword evidence="9" id="KW-1185">Reference proteome</keyword>
<dbReference type="GO" id="GO:0003995">
    <property type="term" value="F:acyl-CoA dehydrogenase activity"/>
    <property type="evidence" value="ECO:0007669"/>
    <property type="project" value="TreeGrafter"/>
</dbReference>
<evidence type="ECO:0000313" key="8">
    <source>
        <dbReference type="EMBL" id="AWI74219.1"/>
    </source>
</evidence>
<dbReference type="InterPro" id="IPR009100">
    <property type="entry name" value="AcylCoA_DH/oxidase_NM_dom_sf"/>
</dbReference>
<dbReference type="PANTHER" id="PTHR43884:SF20">
    <property type="entry name" value="ACYL-COA DEHYDROGENASE FADE28"/>
    <property type="match status" value="1"/>
</dbReference>
<evidence type="ECO:0000259" key="7">
    <source>
        <dbReference type="Pfam" id="PF02771"/>
    </source>
</evidence>
<feature type="domain" description="Acyl-CoA dehydrogenase/oxidase C-terminal" evidence="6">
    <location>
        <begin position="194"/>
        <end position="304"/>
    </location>
</feature>
<dbReference type="SUPFAM" id="SSF47203">
    <property type="entry name" value="Acyl-CoA dehydrogenase C-terminal domain-like"/>
    <property type="match status" value="1"/>
</dbReference>
<keyword evidence="3" id="KW-0285">Flavoprotein</keyword>
<dbReference type="GO" id="GO:0050660">
    <property type="term" value="F:flavin adenine dinucleotide binding"/>
    <property type="evidence" value="ECO:0007669"/>
    <property type="project" value="InterPro"/>
</dbReference>
<dbReference type="RefSeq" id="WP_108947927.1">
    <property type="nucleotide sequence ID" value="NZ_CP022187.1"/>
</dbReference>
<keyword evidence="5" id="KW-0560">Oxidoreductase</keyword>
<proteinExistence type="inferred from homology"/>
<accession>A0A2U8GKX2</accession>
<dbReference type="Proteomes" id="UP000244930">
    <property type="component" value="Chromosome"/>
</dbReference>
<dbReference type="Gene3D" id="1.20.140.10">
    <property type="entry name" value="Butyryl-CoA Dehydrogenase, subunit A, domain 3"/>
    <property type="match status" value="1"/>
</dbReference>
<keyword evidence="4" id="KW-0274">FAD</keyword>
<dbReference type="Pfam" id="PF00441">
    <property type="entry name" value="Acyl-CoA_dh_1"/>
    <property type="match status" value="1"/>
</dbReference>
<evidence type="ECO:0000256" key="4">
    <source>
        <dbReference type="ARBA" id="ARBA00022827"/>
    </source>
</evidence>
<evidence type="ECO:0000256" key="3">
    <source>
        <dbReference type="ARBA" id="ARBA00022630"/>
    </source>
</evidence>
<dbReference type="EMBL" id="CP022187">
    <property type="protein sequence ID" value="AWI74219.1"/>
    <property type="molecule type" value="Genomic_DNA"/>
</dbReference>
<comment type="similarity">
    <text evidence="2">Belongs to the acyl-CoA dehydrogenase family.</text>
</comment>
<dbReference type="InterPro" id="IPR009075">
    <property type="entry name" value="AcylCo_DH/oxidase_C"/>
</dbReference>
<evidence type="ECO:0000256" key="1">
    <source>
        <dbReference type="ARBA" id="ARBA00001974"/>
    </source>
</evidence>
<dbReference type="Gene3D" id="1.10.540.10">
    <property type="entry name" value="Acyl-CoA dehydrogenase/oxidase, N-terminal domain"/>
    <property type="match status" value="1"/>
</dbReference>
<comment type="cofactor">
    <cofactor evidence="1">
        <name>FAD</name>
        <dbReference type="ChEBI" id="CHEBI:57692"/>
    </cofactor>
</comment>
<dbReference type="AlphaFoldDB" id="A0A2U8GKX2"/>
<dbReference type="InterPro" id="IPR037069">
    <property type="entry name" value="AcylCoA_DH/ox_N_sf"/>
</dbReference>
<organism evidence="8 9">
    <name type="scientific">Parazoarcus communis</name>
    <dbReference type="NCBI Taxonomy" id="41977"/>
    <lineage>
        <taxon>Bacteria</taxon>
        <taxon>Pseudomonadati</taxon>
        <taxon>Pseudomonadota</taxon>
        <taxon>Betaproteobacteria</taxon>
        <taxon>Rhodocyclales</taxon>
        <taxon>Zoogloeaceae</taxon>
        <taxon>Parazoarcus</taxon>
    </lineage>
</organism>
<dbReference type="Pfam" id="PF02771">
    <property type="entry name" value="Acyl-CoA_dh_N"/>
    <property type="match status" value="1"/>
</dbReference>
<name>A0A2U8GKX2_9RHOO</name>
<dbReference type="InterPro" id="IPR036250">
    <property type="entry name" value="AcylCo_DH-like_C"/>
</dbReference>
<dbReference type="SUPFAM" id="SSF56645">
    <property type="entry name" value="Acyl-CoA dehydrogenase NM domain-like"/>
    <property type="match status" value="1"/>
</dbReference>
<evidence type="ECO:0000256" key="2">
    <source>
        <dbReference type="ARBA" id="ARBA00009347"/>
    </source>
</evidence>
<dbReference type="KEGG" id="acom:CEW83_02455"/>
<evidence type="ECO:0000259" key="6">
    <source>
        <dbReference type="Pfam" id="PF00441"/>
    </source>
</evidence>
<evidence type="ECO:0000313" key="9">
    <source>
        <dbReference type="Proteomes" id="UP000244930"/>
    </source>
</evidence>
<dbReference type="PANTHER" id="PTHR43884">
    <property type="entry name" value="ACYL-COA DEHYDROGENASE"/>
    <property type="match status" value="1"/>
</dbReference>
<gene>
    <name evidence="8" type="ORF">CEW83_02455</name>
</gene>